<dbReference type="Gene3D" id="3.30.360.10">
    <property type="entry name" value="Dihydrodipicolinate Reductase, domain 2"/>
    <property type="match status" value="1"/>
</dbReference>
<gene>
    <name evidence="2" type="ORF">METZ01_LOCUS400553</name>
</gene>
<evidence type="ECO:0000313" key="2">
    <source>
        <dbReference type="EMBL" id="SVD47699.1"/>
    </source>
</evidence>
<accession>A0A382VMD0</accession>
<dbReference type="PANTHER" id="PTHR43708">
    <property type="entry name" value="CONSERVED EXPRESSED OXIDOREDUCTASE (EUROFUNG)"/>
    <property type="match status" value="1"/>
</dbReference>
<dbReference type="InterPro" id="IPR055170">
    <property type="entry name" value="GFO_IDH_MocA-like_dom"/>
</dbReference>
<protein>
    <recommendedName>
        <fullName evidence="1">GFO/IDH/MocA-like oxidoreductase domain-containing protein</fullName>
    </recommendedName>
</protein>
<dbReference type="EMBL" id="UINC01153141">
    <property type="protein sequence ID" value="SVD47699.1"/>
    <property type="molecule type" value="Genomic_DNA"/>
</dbReference>
<organism evidence="2">
    <name type="scientific">marine metagenome</name>
    <dbReference type="NCBI Taxonomy" id="408172"/>
    <lineage>
        <taxon>unclassified sequences</taxon>
        <taxon>metagenomes</taxon>
        <taxon>ecological metagenomes</taxon>
    </lineage>
</organism>
<feature type="domain" description="GFO/IDH/MocA-like oxidoreductase" evidence="1">
    <location>
        <begin position="2"/>
        <end position="133"/>
    </location>
</feature>
<evidence type="ECO:0000259" key="1">
    <source>
        <dbReference type="Pfam" id="PF22725"/>
    </source>
</evidence>
<dbReference type="SUPFAM" id="SSF55347">
    <property type="entry name" value="Glyceraldehyde-3-phosphate dehydrogenase-like, C-terminal domain"/>
    <property type="match status" value="1"/>
</dbReference>
<proteinExistence type="predicted"/>
<name>A0A382VMD0_9ZZZZ</name>
<dbReference type="PANTHER" id="PTHR43708:SF3">
    <property type="entry name" value="OXIDOREDUCTASE"/>
    <property type="match status" value="1"/>
</dbReference>
<dbReference type="InterPro" id="IPR051317">
    <property type="entry name" value="Gfo/Idh/MocA_oxidoreduct"/>
</dbReference>
<dbReference type="Pfam" id="PF22725">
    <property type="entry name" value="GFO_IDH_MocA_C3"/>
    <property type="match status" value="1"/>
</dbReference>
<reference evidence="2" key="1">
    <citation type="submission" date="2018-05" db="EMBL/GenBank/DDBJ databases">
        <authorList>
            <person name="Lanie J.A."/>
            <person name="Ng W.-L."/>
            <person name="Kazmierczak K.M."/>
            <person name="Andrzejewski T.M."/>
            <person name="Davidsen T.M."/>
            <person name="Wayne K.J."/>
            <person name="Tettelin H."/>
            <person name="Glass J.I."/>
            <person name="Rusch D."/>
            <person name="Podicherti R."/>
            <person name="Tsui H.-C.T."/>
            <person name="Winkler M.E."/>
        </authorList>
    </citation>
    <scope>NUCLEOTIDE SEQUENCE</scope>
</reference>
<sequence>MVRQAREMFRNGEIGNLRVIQVEYAQDWLTLPIENEGQKQASWRTDPSKAGMGGSIGDIGSHAFNLVDFITGAKLDELCADISSFVPGRKNDDNAHVLLRYENNVKGMLWSSQVAPGNENALRIRIYGDKGGMEWEQENPNYLTIDVFGKAKKIIRRAGNETIDIGNRITRIPPGHPEGYLEGFANIYSDFAKQILAFKDNQKPEKDILLVPSIEDGVKGVKFITTVVESGSNGGKWIKF</sequence>
<dbReference type="AlphaFoldDB" id="A0A382VMD0"/>